<feature type="domain" description="PX" evidence="1">
    <location>
        <begin position="40"/>
        <end position="92"/>
    </location>
</feature>
<dbReference type="InterPro" id="IPR001683">
    <property type="entry name" value="PX_dom"/>
</dbReference>
<dbReference type="SUPFAM" id="SSF64268">
    <property type="entry name" value="PX domain"/>
    <property type="match status" value="1"/>
</dbReference>
<dbReference type="OrthoDB" id="10477256at2759"/>
<proteinExistence type="predicted"/>
<dbReference type="InterPro" id="IPR036871">
    <property type="entry name" value="PX_dom_sf"/>
</dbReference>
<dbReference type="Gene3D" id="3.30.1520.10">
    <property type="entry name" value="Phox-like domain"/>
    <property type="match status" value="1"/>
</dbReference>
<dbReference type="AlphaFoldDB" id="A0A8H6YTJ4"/>
<dbReference type="GO" id="GO:0035091">
    <property type="term" value="F:phosphatidylinositol binding"/>
    <property type="evidence" value="ECO:0007669"/>
    <property type="project" value="InterPro"/>
</dbReference>
<organism evidence="2 3">
    <name type="scientific">Mycena venus</name>
    <dbReference type="NCBI Taxonomy" id="2733690"/>
    <lineage>
        <taxon>Eukaryota</taxon>
        <taxon>Fungi</taxon>
        <taxon>Dikarya</taxon>
        <taxon>Basidiomycota</taxon>
        <taxon>Agaricomycotina</taxon>
        <taxon>Agaricomycetes</taxon>
        <taxon>Agaricomycetidae</taxon>
        <taxon>Agaricales</taxon>
        <taxon>Marasmiineae</taxon>
        <taxon>Mycenaceae</taxon>
        <taxon>Mycena</taxon>
    </lineage>
</organism>
<dbReference type="Pfam" id="PF00787">
    <property type="entry name" value="PX"/>
    <property type="match status" value="1"/>
</dbReference>
<evidence type="ECO:0000259" key="1">
    <source>
        <dbReference type="Pfam" id="PF00787"/>
    </source>
</evidence>
<accession>A0A8H6YTJ4</accession>
<protein>
    <submittedName>
        <fullName evidence="2">PX-domain-containing protein</fullName>
    </submittedName>
</protein>
<dbReference type="EMBL" id="JACAZI010000003">
    <property type="protein sequence ID" value="KAF7366068.1"/>
    <property type="molecule type" value="Genomic_DNA"/>
</dbReference>
<evidence type="ECO:0000313" key="2">
    <source>
        <dbReference type="EMBL" id="KAF7366068.1"/>
    </source>
</evidence>
<sequence>MRWPARPVLPLDHAISNPIATASSFLASDHYPRLQTRLHAQRTPLRCSVFTNRLSDEVIEARRDGLEWFLSIVAGHPPLQTGSNVLRAFLQDRDRFE</sequence>
<evidence type="ECO:0000313" key="3">
    <source>
        <dbReference type="Proteomes" id="UP000620124"/>
    </source>
</evidence>
<comment type="caution">
    <text evidence="2">The sequence shown here is derived from an EMBL/GenBank/DDBJ whole genome shotgun (WGS) entry which is preliminary data.</text>
</comment>
<gene>
    <name evidence="2" type="ORF">MVEN_00483000</name>
</gene>
<dbReference type="Proteomes" id="UP000620124">
    <property type="component" value="Unassembled WGS sequence"/>
</dbReference>
<name>A0A8H6YTJ4_9AGAR</name>
<reference evidence="2" key="1">
    <citation type="submission" date="2020-05" db="EMBL/GenBank/DDBJ databases">
        <title>Mycena genomes resolve the evolution of fungal bioluminescence.</title>
        <authorList>
            <person name="Tsai I.J."/>
        </authorList>
    </citation>
    <scope>NUCLEOTIDE SEQUENCE</scope>
    <source>
        <strain evidence="2">CCC161011</strain>
    </source>
</reference>
<keyword evidence="3" id="KW-1185">Reference proteome</keyword>